<proteinExistence type="predicted"/>
<dbReference type="AlphaFoldDB" id="Q98RT1"/>
<evidence type="ECO:0000313" key="1">
    <source>
        <dbReference type="EMBL" id="AAK39951.1"/>
    </source>
</evidence>
<name>Q98RT1_GUITH</name>
<dbReference type="Proteomes" id="UP000242167">
    <property type="component" value="Nucleomorph 1"/>
</dbReference>
<sequence>MVEIRTMLKHLFEYNLSYKSYESYSKINLFKNLKLIKNYSNIFIDSYNSYKISPENFLFCNVLYGEKISLFKYLNRSQILEKGDINLIQKSTLLIFTNKSLYYRCINSIINYVLLISDTRNMFELITSRFIENSKTVFECYRDLNPKDSKFEHVKLFKKILSLRLGKEIREIIRKSIESHDIA</sequence>
<dbReference type="RefSeq" id="XP_001713656.1">
    <property type="nucleotide sequence ID" value="XM_001713604.1"/>
</dbReference>
<keyword evidence="1" id="KW-0542">Nucleomorph</keyword>
<accession>Q98RT1</accession>
<dbReference type="PIR" id="B90092">
    <property type="entry name" value="B90092"/>
</dbReference>
<reference evidence="1 2" key="1">
    <citation type="journal article" date="2001" name="Nature">
        <title>The highly reduced genome of an enslaved algal nucleus.</title>
        <authorList>
            <person name="Douglas S."/>
            <person name="Zauner S."/>
            <person name="Fraunholz M."/>
            <person name="Beaton M."/>
            <person name="Penny S."/>
            <person name="Deng L."/>
            <person name="Wu X."/>
            <person name="Reith M."/>
            <person name="Cavalier-Smith T."/>
            <person name="Maier U."/>
        </authorList>
    </citation>
    <scope>NUCLEOTIDE SEQUENCE [LARGE SCALE GENOMIC DNA]</scope>
</reference>
<geneLocation type="nucleomorph" evidence="1"/>
<dbReference type="EMBL" id="AF165818">
    <property type="protein sequence ID" value="AAK39951.1"/>
    <property type="molecule type" value="Genomic_DNA"/>
</dbReference>
<gene>
    <name evidence="1" type="primary">orf183</name>
</gene>
<protein>
    <submittedName>
        <fullName evidence="1">Uncharacterized protein</fullName>
    </submittedName>
</protein>
<organism evidence="1 2">
    <name type="scientific">Guillardia theta</name>
    <name type="common">Cryptophyte</name>
    <name type="synonym">Cryptomonas phi</name>
    <dbReference type="NCBI Taxonomy" id="55529"/>
    <lineage>
        <taxon>Eukaryota</taxon>
        <taxon>Cryptophyceae</taxon>
        <taxon>Pyrenomonadales</taxon>
        <taxon>Geminigeraceae</taxon>
        <taxon>Guillardia</taxon>
    </lineage>
</organism>
<dbReference type="GeneID" id="857438"/>
<evidence type="ECO:0000313" key="2">
    <source>
        <dbReference type="Proteomes" id="UP000242167"/>
    </source>
</evidence>